<dbReference type="InterPro" id="IPR018357">
    <property type="entry name" value="Hexapep_transf_CS"/>
</dbReference>
<keyword evidence="5" id="KW-1001">Plastid inner membrane</keyword>
<keyword evidence="7 8" id="KW-0472">Membrane</keyword>
<dbReference type="InterPro" id="IPR001898">
    <property type="entry name" value="SLC13A/DASS"/>
</dbReference>
<comment type="similarity">
    <text evidence="2">Belongs to the SLC13A/DASS transporter (TC 2.A.47) family. DIT1 subfamily.</text>
</comment>
<dbReference type="CDD" id="cd03354">
    <property type="entry name" value="LbH_SAT"/>
    <property type="match status" value="1"/>
</dbReference>
<feature type="transmembrane region" description="Helical" evidence="8">
    <location>
        <begin position="666"/>
        <end position="693"/>
    </location>
</feature>
<keyword evidence="4 8" id="KW-0812">Transmembrane</keyword>
<accession>A0AAW1QH88</accession>
<comment type="caution">
    <text evidence="10">The sequence shown here is derived from an EMBL/GenBank/DDBJ whole genome shotgun (WGS) entry which is preliminary data.</text>
</comment>
<dbReference type="InterPro" id="IPR011004">
    <property type="entry name" value="Trimer_LpxA-like_sf"/>
</dbReference>
<evidence type="ECO:0000259" key="9">
    <source>
        <dbReference type="SMART" id="SM00971"/>
    </source>
</evidence>
<proteinExistence type="inferred from homology"/>
<feature type="transmembrane region" description="Helical" evidence="8">
    <location>
        <begin position="493"/>
        <end position="516"/>
    </location>
</feature>
<feature type="transmembrane region" description="Helical" evidence="8">
    <location>
        <begin position="388"/>
        <end position="407"/>
    </location>
</feature>
<gene>
    <name evidence="10" type="ORF">WJX81_000132</name>
</gene>
<dbReference type="InterPro" id="IPR030676">
    <property type="entry name" value="CitT-rel"/>
</dbReference>
<feature type="transmembrane region" description="Helical" evidence="8">
    <location>
        <begin position="570"/>
        <end position="590"/>
    </location>
</feature>
<dbReference type="AlphaFoldDB" id="A0AAW1QH88"/>
<dbReference type="Gene3D" id="2.160.10.10">
    <property type="entry name" value="Hexapeptide repeat proteins"/>
    <property type="match status" value="1"/>
</dbReference>
<evidence type="ECO:0000256" key="6">
    <source>
        <dbReference type="ARBA" id="ARBA00022989"/>
    </source>
</evidence>
<dbReference type="PROSITE" id="PS00101">
    <property type="entry name" value="HEXAPEP_TRANSFERASES"/>
    <property type="match status" value="1"/>
</dbReference>
<dbReference type="InterPro" id="IPR045304">
    <property type="entry name" value="LbH_SAT"/>
</dbReference>
<keyword evidence="11" id="KW-1185">Reference proteome</keyword>
<dbReference type="Pfam" id="PF00939">
    <property type="entry name" value="Na_sulph_symp"/>
    <property type="match status" value="1"/>
</dbReference>
<evidence type="ECO:0000256" key="8">
    <source>
        <dbReference type="SAM" id="Phobius"/>
    </source>
</evidence>
<evidence type="ECO:0000256" key="7">
    <source>
        <dbReference type="ARBA" id="ARBA00023136"/>
    </source>
</evidence>
<dbReference type="EMBL" id="JALJOU010000114">
    <property type="protein sequence ID" value="KAK9820754.1"/>
    <property type="molecule type" value="Genomic_DNA"/>
</dbReference>
<dbReference type="PANTHER" id="PTHR42826">
    <property type="entry name" value="DICARBOXYLATE TRANSPORTER 2.1, CHLOROPLASTIC"/>
    <property type="match status" value="1"/>
</dbReference>
<keyword evidence="3" id="KW-0808">Transferase</keyword>
<evidence type="ECO:0000256" key="4">
    <source>
        <dbReference type="ARBA" id="ARBA00022692"/>
    </source>
</evidence>
<evidence type="ECO:0000256" key="2">
    <source>
        <dbReference type="ARBA" id="ARBA00007349"/>
    </source>
</evidence>
<feature type="transmembrane region" description="Helical" evidence="8">
    <location>
        <begin position="722"/>
        <end position="745"/>
    </location>
</feature>
<dbReference type="Gene3D" id="1.10.3130.10">
    <property type="entry name" value="serine acetyltransferase, domain 1"/>
    <property type="match status" value="1"/>
</dbReference>
<dbReference type="GO" id="GO:0015140">
    <property type="term" value="F:malate transmembrane transporter activity"/>
    <property type="evidence" value="ECO:0007669"/>
    <property type="project" value="UniProtKB-ARBA"/>
</dbReference>
<evidence type="ECO:0000256" key="3">
    <source>
        <dbReference type="ARBA" id="ARBA00022679"/>
    </source>
</evidence>
<dbReference type="SMART" id="SM00971">
    <property type="entry name" value="SATase_N"/>
    <property type="match status" value="1"/>
</dbReference>
<dbReference type="NCBIfam" id="TIGR00785">
    <property type="entry name" value="dass"/>
    <property type="match status" value="1"/>
</dbReference>
<dbReference type="InterPro" id="IPR010493">
    <property type="entry name" value="Ser_AcTrfase_N"/>
</dbReference>
<evidence type="ECO:0000256" key="1">
    <source>
        <dbReference type="ARBA" id="ARBA00004478"/>
    </source>
</evidence>
<reference evidence="10 11" key="1">
    <citation type="journal article" date="2024" name="Nat. Commun.">
        <title>Phylogenomics reveals the evolutionary origins of lichenization in chlorophyte algae.</title>
        <authorList>
            <person name="Puginier C."/>
            <person name="Libourel C."/>
            <person name="Otte J."/>
            <person name="Skaloud P."/>
            <person name="Haon M."/>
            <person name="Grisel S."/>
            <person name="Petersen M."/>
            <person name="Berrin J.G."/>
            <person name="Delaux P.M."/>
            <person name="Dal Grande F."/>
            <person name="Keller J."/>
        </authorList>
    </citation>
    <scope>NUCLEOTIDE SEQUENCE [LARGE SCALE GENOMIC DNA]</scope>
    <source>
        <strain evidence="10 11">SAG 245.80</strain>
    </source>
</reference>
<evidence type="ECO:0000313" key="10">
    <source>
        <dbReference type="EMBL" id="KAK9820754.1"/>
    </source>
</evidence>
<comment type="subcellular location">
    <subcellularLocation>
        <location evidence="1">Plastid</location>
        <location evidence="1">Chloroplast inner membrane</location>
        <topology evidence="1">Multi-pass membrane protein</topology>
    </subcellularLocation>
</comment>
<dbReference type="Proteomes" id="UP001445335">
    <property type="component" value="Unassembled WGS sequence"/>
</dbReference>
<sequence>MRAESSNAEVWFEATDCVFSSYDSAAPLASIDVDEALDTVPAAPAASSTPMERLEATCAPDPRRLWECIRREAEAEAAAEPVLSSFLHAAVVAQPSLTAAVAWVLAHRLDGSDGGAIDPIYHYDAFAEVLDGLEACIVADLVAVMARDASSLSYASALLWHGGFQALQMQRIAHAFWGQGARTAALRIQSQLSAALGADIHPAAQFGKGVLIQHPLGIVIGEAARISDHVTLMQYVTLGGTGKDTGDRHPKVLDYAQVAAHSTVLGNITIGRHARVAAGSLVLKPVAEGVMVAGSPATVIGCMADIACDAAWTLLAIFVSTIAGLVLEPLPTGAWAFLAVTTAVATNTLSFGQAFSAFTNDVIWLIVVSFFFAAGFQKTGLGERVANMFVAACGKSTLGLAYGLAVAEALLAPAMPSTTARAGGIFMPIINSLSLASDSKPNSPSAGRLGKFLVQAQFQGSVHSSALFLTAAAQNLLCMKLASELGVAVASPWVTWFTAALAPALVGLLVTPLIMYKVCRPEVTDTPEAPRAANEKLRQMGPMSRDERIMLGTMLGAVVLWVLGDRLGVPAVTAAMLGLCALLVSGVLKWRDCLDYSAAWDTLFWFAVLVGMSGQLNALGVIKHFADAVGGRLVAANLGWPAVFGLLNAVYFGLHYMFASQTAHVGALYAAFLAMMLAAGVPGVLAALSLAYVSNLFGSMTHYGSGQAAVYYGAGYVSLAEIFKVGGLMVGVNALIWGVVGAAWWKVIGLY</sequence>
<dbReference type="GO" id="GO:0009001">
    <property type="term" value="F:serine O-acetyltransferase activity"/>
    <property type="evidence" value="ECO:0007669"/>
    <property type="project" value="InterPro"/>
</dbReference>
<name>A0AAW1QH88_9CHLO</name>
<keyword evidence="5" id="KW-0934">Plastid</keyword>
<keyword evidence="6 8" id="KW-1133">Transmembrane helix</keyword>
<feature type="transmembrane region" description="Helical" evidence="8">
    <location>
        <begin position="602"/>
        <end position="622"/>
    </location>
</feature>
<feature type="transmembrane region" description="Helical" evidence="8">
    <location>
        <begin position="634"/>
        <end position="654"/>
    </location>
</feature>
<feature type="domain" description="Serine acetyltransferase N-terminal" evidence="9">
    <location>
        <begin position="65"/>
        <end position="169"/>
    </location>
</feature>
<feature type="transmembrane region" description="Helical" evidence="8">
    <location>
        <begin position="357"/>
        <end position="376"/>
    </location>
</feature>
<protein>
    <recommendedName>
        <fullName evidence="9">Serine acetyltransferase N-terminal domain-containing protein</fullName>
    </recommendedName>
</protein>
<dbReference type="GO" id="GO:0006535">
    <property type="term" value="P:cysteine biosynthetic process from serine"/>
    <property type="evidence" value="ECO:0007669"/>
    <property type="project" value="InterPro"/>
</dbReference>
<dbReference type="GO" id="GO:0009706">
    <property type="term" value="C:chloroplast inner membrane"/>
    <property type="evidence" value="ECO:0007669"/>
    <property type="project" value="UniProtKB-SubCell"/>
</dbReference>
<dbReference type="Pfam" id="PF06426">
    <property type="entry name" value="SATase_N"/>
    <property type="match status" value="1"/>
</dbReference>
<evidence type="ECO:0000256" key="5">
    <source>
        <dbReference type="ARBA" id="ARBA00022780"/>
    </source>
</evidence>
<evidence type="ECO:0000313" key="11">
    <source>
        <dbReference type="Proteomes" id="UP001445335"/>
    </source>
</evidence>
<dbReference type="InterPro" id="IPR042122">
    <property type="entry name" value="Ser_AcTrfase_N_sf"/>
</dbReference>
<feature type="transmembrane region" description="Helical" evidence="8">
    <location>
        <begin position="548"/>
        <end position="564"/>
    </location>
</feature>
<organism evidence="10 11">
    <name type="scientific">Elliptochloris bilobata</name>
    <dbReference type="NCBI Taxonomy" id="381761"/>
    <lineage>
        <taxon>Eukaryota</taxon>
        <taxon>Viridiplantae</taxon>
        <taxon>Chlorophyta</taxon>
        <taxon>core chlorophytes</taxon>
        <taxon>Trebouxiophyceae</taxon>
        <taxon>Trebouxiophyceae incertae sedis</taxon>
        <taxon>Elliptochloris clade</taxon>
        <taxon>Elliptochloris</taxon>
    </lineage>
</organism>
<dbReference type="SUPFAM" id="SSF51161">
    <property type="entry name" value="Trimeric LpxA-like enzymes"/>
    <property type="match status" value="1"/>
</dbReference>